<dbReference type="EMBL" id="AP023086">
    <property type="protein sequence ID" value="BCD97024.1"/>
    <property type="molecule type" value="Genomic_DNA"/>
</dbReference>
<dbReference type="Proteomes" id="UP001320119">
    <property type="component" value="Chromosome"/>
</dbReference>
<dbReference type="KEGG" id="marq:MARGE09_P1224"/>
<accession>A0AAN2BJK4</accession>
<dbReference type="AlphaFoldDB" id="A0AAN2BJK4"/>
<evidence type="ECO:0000313" key="1">
    <source>
        <dbReference type="EMBL" id="BCD97024.1"/>
    </source>
</evidence>
<proteinExistence type="predicted"/>
<gene>
    <name evidence="1" type="ORF">MARGE09_P1224</name>
</gene>
<dbReference type="RefSeq" id="WP_236986502.1">
    <property type="nucleotide sequence ID" value="NZ_AP023086.1"/>
</dbReference>
<reference evidence="1 2" key="1">
    <citation type="journal article" date="2022" name="IScience">
        <title>An ultrasensitive nanofiber-based assay for enzymatic hydrolysis and deep-sea microbial degradation of cellulose.</title>
        <authorList>
            <person name="Tsudome M."/>
            <person name="Tachioka M."/>
            <person name="Miyazaki M."/>
            <person name="Uchimura K."/>
            <person name="Tsuda M."/>
            <person name="Takaki Y."/>
            <person name="Deguchi S."/>
        </authorList>
    </citation>
    <scope>NUCLEOTIDE SEQUENCE [LARGE SCALE GENOMIC DNA]</scope>
    <source>
        <strain evidence="1 2">GE09</strain>
    </source>
</reference>
<keyword evidence="1" id="KW-0436">Ligase</keyword>
<dbReference type="PANTHER" id="PTHR36932">
    <property type="entry name" value="CAPSULAR POLYSACCHARIDE BIOSYNTHESIS PROTEIN"/>
    <property type="match status" value="1"/>
</dbReference>
<dbReference type="InterPro" id="IPR053158">
    <property type="entry name" value="CapK_Type1_Caps_Biosynth"/>
</dbReference>
<dbReference type="InterPro" id="IPR042099">
    <property type="entry name" value="ANL_N_sf"/>
</dbReference>
<dbReference type="GO" id="GO:0047475">
    <property type="term" value="F:phenylacetate-CoA ligase activity"/>
    <property type="evidence" value="ECO:0007669"/>
    <property type="project" value="UniProtKB-EC"/>
</dbReference>
<dbReference type="PANTHER" id="PTHR36932:SF1">
    <property type="entry name" value="CAPSULAR POLYSACCHARIDE BIOSYNTHESIS PROTEIN"/>
    <property type="match status" value="1"/>
</dbReference>
<dbReference type="SUPFAM" id="SSF56801">
    <property type="entry name" value="Acetyl-CoA synthetase-like"/>
    <property type="match status" value="1"/>
</dbReference>
<sequence>MALKLGYLFFWVYDLISNRILSQTIDDLEVSYSNGKQASALPLLYYAINHVPYYQALKNSTVELERFPVVNKEVIRKDQNLFFSNAYSRGGLIKGKTSGSNGIPFYFYWCKNKSLVRTAEIIYYNRWVGYDVGDAHLLNAVGVNKSKLKLFIQKEIIANPRSLSDKWFAQQRKDLIDRKIPYYIGYGSVIDQFSRYCEERGDAKESFNLKGIISTAEQLPEYARQRAESIFGCPVLRRYATLETGVLAHECPEERRLHVNSENYHIEFLKLNSGEPAMPGETARIVVTDLNSYAMPLIRYDIGDLAVIDNRVCGCGRKGVVIKELTGRRADSLIGKQGQTVSWIAISDVMWSFPNIEQFQIIQISRCRFIVNVVSHTGYDKSSLVEKFKALLGGTVDIQLIDVDVIERLDSGKSRVVINEMESYTALT</sequence>
<protein>
    <submittedName>
        <fullName evidence="1">Phenylacetate-CoA ligase</fullName>
        <ecNumber evidence="1">6.2.1.30</ecNumber>
    </submittedName>
</protein>
<dbReference type="Gene3D" id="3.40.50.12780">
    <property type="entry name" value="N-terminal domain of ligase-like"/>
    <property type="match status" value="1"/>
</dbReference>
<keyword evidence="2" id="KW-1185">Reference proteome</keyword>
<organism evidence="1 2">
    <name type="scientific">Marinagarivorans cellulosilyticus</name>
    <dbReference type="NCBI Taxonomy" id="2721545"/>
    <lineage>
        <taxon>Bacteria</taxon>
        <taxon>Pseudomonadati</taxon>
        <taxon>Pseudomonadota</taxon>
        <taxon>Gammaproteobacteria</taxon>
        <taxon>Cellvibrionales</taxon>
        <taxon>Cellvibrionaceae</taxon>
        <taxon>Marinagarivorans</taxon>
    </lineage>
</organism>
<evidence type="ECO:0000313" key="2">
    <source>
        <dbReference type="Proteomes" id="UP001320119"/>
    </source>
</evidence>
<dbReference type="EC" id="6.2.1.30" evidence="1"/>
<name>A0AAN2BJK4_9GAMM</name>